<keyword evidence="6" id="KW-1185">Reference proteome</keyword>
<keyword evidence="1" id="KW-0677">Repeat</keyword>
<dbReference type="Pfam" id="PF12796">
    <property type="entry name" value="Ank_2"/>
    <property type="match status" value="1"/>
</dbReference>
<dbReference type="EMBL" id="CP111018">
    <property type="protein sequence ID" value="WAR10474.1"/>
    <property type="molecule type" value="Genomic_DNA"/>
</dbReference>
<dbReference type="SMART" id="SM00248">
    <property type="entry name" value="ANK"/>
    <property type="match status" value="4"/>
</dbReference>
<dbReference type="SMART" id="SM00969">
    <property type="entry name" value="SOCS_box"/>
    <property type="match status" value="1"/>
</dbReference>
<dbReference type="PROSITE" id="PS50297">
    <property type="entry name" value="ANK_REP_REGION"/>
    <property type="match status" value="2"/>
</dbReference>
<sequence length="290" mass="33082">MQIQNFTCISSECGKGYTASAMWYRMANEQRMYDLSERLIRSINCWQSFGSTDDDDVEQLIERGADVNRQHGTLLPLHCACMVNDYDGYERAAMHYAAERDVFCVEMLLEHGADINIGDGNSDTPLHWATFKDNVQCVKLLLQRGAKVDPLDYNNDTPLSWAARKGHFEIINILLQYNADSSIENLRGLTPLDKCVQVQMSGLNTENDNKSLELLLRASSKLDLTEEQRVTVKGDNRLTELFSPRVEMPCSLQGQCRYRIRKSMGCRYLPNVIPKLPIPQRVQDYIALKC</sequence>
<dbReference type="Proteomes" id="UP001164746">
    <property type="component" value="Chromosome 7"/>
</dbReference>
<dbReference type="SUPFAM" id="SSF48403">
    <property type="entry name" value="Ankyrin repeat"/>
    <property type="match status" value="1"/>
</dbReference>
<evidence type="ECO:0000256" key="1">
    <source>
        <dbReference type="ARBA" id="ARBA00022737"/>
    </source>
</evidence>
<evidence type="ECO:0000259" key="4">
    <source>
        <dbReference type="PROSITE" id="PS50225"/>
    </source>
</evidence>
<dbReference type="InterPro" id="IPR002110">
    <property type="entry name" value="Ankyrin_rpt"/>
</dbReference>
<protein>
    <submittedName>
        <fullName evidence="5">ASB8-like protein</fullName>
    </submittedName>
</protein>
<organism evidence="5 6">
    <name type="scientific">Mya arenaria</name>
    <name type="common">Soft-shell clam</name>
    <dbReference type="NCBI Taxonomy" id="6604"/>
    <lineage>
        <taxon>Eukaryota</taxon>
        <taxon>Metazoa</taxon>
        <taxon>Spiralia</taxon>
        <taxon>Lophotrochozoa</taxon>
        <taxon>Mollusca</taxon>
        <taxon>Bivalvia</taxon>
        <taxon>Autobranchia</taxon>
        <taxon>Heteroconchia</taxon>
        <taxon>Euheterodonta</taxon>
        <taxon>Imparidentia</taxon>
        <taxon>Neoheterodontei</taxon>
        <taxon>Myida</taxon>
        <taxon>Myoidea</taxon>
        <taxon>Myidae</taxon>
        <taxon>Mya</taxon>
    </lineage>
</organism>
<evidence type="ECO:0000256" key="3">
    <source>
        <dbReference type="PROSITE-ProRule" id="PRU00023"/>
    </source>
</evidence>
<proteinExistence type="predicted"/>
<dbReference type="Gene3D" id="1.10.750.20">
    <property type="entry name" value="SOCS box"/>
    <property type="match status" value="1"/>
</dbReference>
<keyword evidence="2 3" id="KW-0040">ANK repeat</keyword>
<dbReference type="CDD" id="cd03716">
    <property type="entry name" value="SOCS_ASB_like"/>
    <property type="match status" value="1"/>
</dbReference>
<dbReference type="Gene3D" id="1.25.40.20">
    <property type="entry name" value="Ankyrin repeat-containing domain"/>
    <property type="match status" value="1"/>
</dbReference>
<dbReference type="PANTHER" id="PTHR24134:SF9">
    <property type="entry name" value="ANKYRIN REPEAT AND SOCS BOX PROTEIN 8"/>
    <property type="match status" value="1"/>
</dbReference>
<dbReference type="Pfam" id="PF07525">
    <property type="entry name" value="SOCS_box"/>
    <property type="match status" value="1"/>
</dbReference>
<evidence type="ECO:0000313" key="6">
    <source>
        <dbReference type="Proteomes" id="UP001164746"/>
    </source>
</evidence>
<evidence type="ECO:0000256" key="2">
    <source>
        <dbReference type="ARBA" id="ARBA00023043"/>
    </source>
</evidence>
<dbReference type="PANTHER" id="PTHR24134">
    <property type="entry name" value="ANKYRIN REPEAT-CONTAINING PROTEIN DDB_G0279043"/>
    <property type="match status" value="1"/>
</dbReference>
<feature type="domain" description="SOCS box" evidence="4">
    <location>
        <begin position="237"/>
        <end position="286"/>
    </location>
</feature>
<dbReference type="InterPro" id="IPR036036">
    <property type="entry name" value="SOCS_box-like_dom_sf"/>
</dbReference>
<dbReference type="InterPro" id="IPR001496">
    <property type="entry name" value="SOCS_box"/>
</dbReference>
<gene>
    <name evidence="5" type="ORF">MAR_035550</name>
</gene>
<feature type="repeat" description="ANK" evidence="3">
    <location>
        <begin position="154"/>
        <end position="186"/>
    </location>
</feature>
<name>A0ABY7EPZ0_MYAAR</name>
<dbReference type="InterPro" id="IPR036770">
    <property type="entry name" value="Ankyrin_rpt-contain_sf"/>
</dbReference>
<dbReference type="PROSITE" id="PS50088">
    <property type="entry name" value="ANK_REPEAT"/>
    <property type="match status" value="2"/>
</dbReference>
<feature type="repeat" description="ANK" evidence="3">
    <location>
        <begin position="121"/>
        <end position="153"/>
    </location>
</feature>
<reference evidence="5" key="1">
    <citation type="submission" date="2022-11" db="EMBL/GenBank/DDBJ databases">
        <title>Centuries of genome instability and evolution in soft-shell clam transmissible cancer (bioRxiv).</title>
        <authorList>
            <person name="Hart S.F.M."/>
            <person name="Yonemitsu M.A."/>
            <person name="Giersch R.M."/>
            <person name="Beal B.F."/>
            <person name="Arriagada G."/>
            <person name="Davis B.W."/>
            <person name="Ostrander E.A."/>
            <person name="Goff S.P."/>
            <person name="Metzger M.J."/>
        </authorList>
    </citation>
    <scope>NUCLEOTIDE SEQUENCE</scope>
    <source>
        <strain evidence="5">MELC-2E11</strain>
        <tissue evidence="5">Siphon/mantle</tissue>
    </source>
</reference>
<accession>A0ABY7EPZ0</accession>
<evidence type="ECO:0000313" key="5">
    <source>
        <dbReference type="EMBL" id="WAR10474.1"/>
    </source>
</evidence>
<dbReference type="PROSITE" id="PS50225">
    <property type="entry name" value="SOCS"/>
    <property type="match status" value="1"/>
</dbReference>
<dbReference type="SUPFAM" id="SSF158235">
    <property type="entry name" value="SOCS box-like"/>
    <property type="match status" value="1"/>
</dbReference>